<feature type="compositionally biased region" description="Polar residues" evidence="1">
    <location>
        <begin position="148"/>
        <end position="160"/>
    </location>
</feature>
<dbReference type="EMBL" id="JAMYWD010000011">
    <property type="protein sequence ID" value="KAJ4955615.1"/>
    <property type="molecule type" value="Genomic_DNA"/>
</dbReference>
<evidence type="ECO:0000313" key="2">
    <source>
        <dbReference type="EMBL" id="KAJ4955615.1"/>
    </source>
</evidence>
<sequence>MTFVQNSLMRTMILEESQDLREIQSIETVLGKSVKSAKLEKSARIANLEKSANDQFEMVVDLLAEVEALQSQLTEFKEKINVPKEIMSLCSRLAKAEKEKKPTIEASKKLKGENKSASKEFETITDLLAEIEALRTQLVEGNKEKKTTTSSRNKSHQSLNHLVLLLS</sequence>
<proteinExistence type="predicted"/>
<evidence type="ECO:0000256" key="1">
    <source>
        <dbReference type="SAM" id="MobiDB-lite"/>
    </source>
</evidence>
<keyword evidence="3" id="KW-1185">Reference proteome</keyword>
<evidence type="ECO:0000313" key="3">
    <source>
        <dbReference type="Proteomes" id="UP001141806"/>
    </source>
</evidence>
<feature type="region of interest" description="Disordered" evidence="1">
    <location>
        <begin position="140"/>
        <end position="160"/>
    </location>
</feature>
<reference evidence="2" key="1">
    <citation type="journal article" date="2023" name="Plant J.">
        <title>The genome of the king protea, Protea cynaroides.</title>
        <authorList>
            <person name="Chang J."/>
            <person name="Duong T.A."/>
            <person name="Schoeman C."/>
            <person name="Ma X."/>
            <person name="Roodt D."/>
            <person name="Barker N."/>
            <person name="Li Z."/>
            <person name="Van de Peer Y."/>
            <person name="Mizrachi E."/>
        </authorList>
    </citation>
    <scope>NUCLEOTIDE SEQUENCE</scope>
    <source>
        <tissue evidence="2">Young leaves</tissue>
    </source>
</reference>
<dbReference type="AlphaFoldDB" id="A0A9Q0H028"/>
<protein>
    <submittedName>
        <fullName evidence="2">Uncharacterized protein</fullName>
    </submittedName>
</protein>
<dbReference type="Proteomes" id="UP001141806">
    <property type="component" value="Unassembled WGS sequence"/>
</dbReference>
<name>A0A9Q0H028_9MAGN</name>
<organism evidence="2 3">
    <name type="scientific">Protea cynaroides</name>
    <dbReference type="NCBI Taxonomy" id="273540"/>
    <lineage>
        <taxon>Eukaryota</taxon>
        <taxon>Viridiplantae</taxon>
        <taxon>Streptophyta</taxon>
        <taxon>Embryophyta</taxon>
        <taxon>Tracheophyta</taxon>
        <taxon>Spermatophyta</taxon>
        <taxon>Magnoliopsida</taxon>
        <taxon>Proteales</taxon>
        <taxon>Proteaceae</taxon>
        <taxon>Protea</taxon>
    </lineage>
</organism>
<gene>
    <name evidence="2" type="ORF">NE237_012398</name>
</gene>
<comment type="caution">
    <text evidence="2">The sequence shown here is derived from an EMBL/GenBank/DDBJ whole genome shotgun (WGS) entry which is preliminary data.</text>
</comment>
<accession>A0A9Q0H028</accession>